<dbReference type="RefSeq" id="WP_186950735.1">
    <property type="nucleotide sequence ID" value="NZ_JACOGF010000021.1"/>
</dbReference>
<accession>A0ABR6ZYD4</accession>
<organism evidence="1 2">
    <name type="scientific">Undibacterium hunanense</name>
    <dbReference type="NCBI Taxonomy" id="2762292"/>
    <lineage>
        <taxon>Bacteria</taxon>
        <taxon>Pseudomonadati</taxon>
        <taxon>Pseudomonadota</taxon>
        <taxon>Betaproteobacteria</taxon>
        <taxon>Burkholderiales</taxon>
        <taxon>Oxalobacteraceae</taxon>
        <taxon>Undibacterium</taxon>
    </lineage>
</organism>
<gene>
    <name evidence="1" type="ORF">H8L32_25760</name>
</gene>
<dbReference type="Proteomes" id="UP000650424">
    <property type="component" value="Unassembled WGS sequence"/>
</dbReference>
<name>A0ABR6ZYD4_9BURK</name>
<protein>
    <submittedName>
        <fullName evidence="1">Uncharacterized protein</fullName>
    </submittedName>
</protein>
<comment type="caution">
    <text evidence="1">The sequence shown here is derived from an EMBL/GenBank/DDBJ whole genome shotgun (WGS) entry which is preliminary data.</text>
</comment>
<keyword evidence="2" id="KW-1185">Reference proteome</keyword>
<evidence type="ECO:0000313" key="1">
    <source>
        <dbReference type="EMBL" id="MBC3920897.1"/>
    </source>
</evidence>
<reference evidence="1 2" key="1">
    <citation type="submission" date="2020-08" db="EMBL/GenBank/DDBJ databases">
        <title>Novel species isolated from subtropical streams in China.</title>
        <authorList>
            <person name="Lu H."/>
        </authorList>
    </citation>
    <scope>NUCLEOTIDE SEQUENCE [LARGE SCALE GENOMIC DNA]</scope>
    <source>
        <strain evidence="1 2">CY18W</strain>
    </source>
</reference>
<dbReference type="EMBL" id="JACOGF010000021">
    <property type="protein sequence ID" value="MBC3920897.1"/>
    <property type="molecule type" value="Genomic_DNA"/>
</dbReference>
<sequence>MISWFSAKEAKDFGLQLAEFVVAQMPTELAAKKDKTFKKRIKILQQLEQKIHNFKLEHRLNIYKKAQFGNVFKWHLLEQGFDKEVVEELTNIVMKEIGK</sequence>
<proteinExistence type="predicted"/>
<evidence type="ECO:0000313" key="2">
    <source>
        <dbReference type="Proteomes" id="UP000650424"/>
    </source>
</evidence>